<evidence type="ECO:0000313" key="1">
    <source>
        <dbReference type="EMBL" id="MDQ0556146.1"/>
    </source>
</evidence>
<dbReference type="RefSeq" id="WP_307504771.1">
    <property type="nucleotide sequence ID" value="NZ_BAAACE010000028.1"/>
</dbReference>
<comment type="caution">
    <text evidence="1">The sequence shown here is derived from an EMBL/GenBank/DDBJ whole genome shotgun (WGS) entry which is preliminary data.</text>
</comment>
<organism evidence="1 2">
    <name type="scientific">Paraclostridium ghonii</name>
    <dbReference type="NCBI Taxonomy" id="29358"/>
    <lineage>
        <taxon>Bacteria</taxon>
        <taxon>Bacillati</taxon>
        <taxon>Bacillota</taxon>
        <taxon>Clostridia</taxon>
        <taxon>Peptostreptococcales</taxon>
        <taxon>Peptostreptococcaceae</taxon>
        <taxon>Paraclostridium</taxon>
    </lineage>
</organism>
<gene>
    <name evidence="1" type="ORF">QOZ92_001259</name>
</gene>
<proteinExistence type="predicted"/>
<name>A0ABU0N0A4_9FIRM</name>
<protein>
    <submittedName>
        <fullName evidence="1">Uncharacterized protein</fullName>
    </submittedName>
</protein>
<keyword evidence="2" id="KW-1185">Reference proteome</keyword>
<dbReference type="EMBL" id="JAUSWG010000004">
    <property type="protein sequence ID" value="MDQ0556146.1"/>
    <property type="molecule type" value="Genomic_DNA"/>
</dbReference>
<dbReference type="Proteomes" id="UP001232584">
    <property type="component" value="Unassembled WGS sequence"/>
</dbReference>
<sequence>MNTNYEKAIDFLENNNIEEAKIYFLKAYEEGFKKSLYYLRKIRKEEYDKKKLIDEFKYKRVKSRLGYTVDIPSHFIPLNTIDDRCFDTITIEKDENFNFYNIKTHGFFIEIPNGCIDLVSIESVIKNMSNIDKVIDYKNDKVNGKIIISKSIQGTINYNLITSGKLGIYEFKIDVDEFLEAEYKDVIDKIFASFYINED</sequence>
<reference evidence="1 2" key="1">
    <citation type="submission" date="2023-07" db="EMBL/GenBank/DDBJ databases">
        <title>Genomic Encyclopedia of Type Strains, Phase IV (KMG-IV): sequencing the most valuable type-strain genomes for metagenomic binning, comparative biology and taxonomic classification.</title>
        <authorList>
            <person name="Goeker M."/>
        </authorList>
    </citation>
    <scope>NUCLEOTIDE SEQUENCE [LARGE SCALE GENOMIC DNA]</scope>
    <source>
        <strain evidence="1 2">DSM 15049</strain>
    </source>
</reference>
<evidence type="ECO:0000313" key="2">
    <source>
        <dbReference type="Proteomes" id="UP001232584"/>
    </source>
</evidence>
<accession>A0ABU0N0A4</accession>